<feature type="chain" id="PRO_5014710572" description="Replication protein A 70 kDa DNA-binding subunit B/D first OB fold domain-containing protein" evidence="1">
    <location>
        <begin position="25"/>
        <end position="226"/>
    </location>
</feature>
<sequence length="226" mass="25059">MSLKILKLITASLITLAVSGSALANTVTDTNTVTKHHFELGAYDADNNGIPDEADALIETKFGSNPTQKAAAQKYIRSLMAQKLAIKNLARDLGHMNIDVETETNDLTGVDADNNGIRDDIDALIKEKYSDTLNHKLATEQFARITQYQLSVTNYDRATTEKFRIELMDSTHCIFSVFEQVGSMPDAIEHLTLNSRARRAKAWKMSRALSGSVTQLPTKNTCYFLN</sequence>
<accession>A0A2N4UWE5</accession>
<name>A0A2N4UWE5_9GAMM</name>
<dbReference type="GeneID" id="69966023"/>
<keyword evidence="4" id="KW-1185">Reference proteome</keyword>
<organism evidence="3 4">
    <name type="scientific">Photobacterium carnosum</name>
    <dbReference type="NCBI Taxonomy" id="2023717"/>
    <lineage>
        <taxon>Bacteria</taxon>
        <taxon>Pseudomonadati</taxon>
        <taxon>Pseudomonadota</taxon>
        <taxon>Gammaproteobacteria</taxon>
        <taxon>Vibrionales</taxon>
        <taxon>Vibrionaceae</taxon>
        <taxon>Photobacterium</taxon>
    </lineage>
</organism>
<feature type="signal peptide" evidence="1">
    <location>
        <begin position="1"/>
        <end position="24"/>
    </location>
</feature>
<evidence type="ECO:0000259" key="2">
    <source>
        <dbReference type="Pfam" id="PF02721"/>
    </source>
</evidence>
<evidence type="ECO:0000313" key="4">
    <source>
        <dbReference type="Proteomes" id="UP000234420"/>
    </source>
</evidence>
<keyword evidence="1" id="KW-0732">Signal</keyword>
<dbReference type="RefSeq" id="WP_101767529.1">
    <property type="nucleotide sequence ID" value="NZ_BPPU01000003.1"/>
</dbReference>
<dbReference type="AlphaFoldDB" id="A0A2N4UWE5"/>
<feature type="domain" description="Replication protein A 70 kDa DNA-binding subunit B/D first OB fold" evidence="2">
    <location>
        <begin position="106"/>
        <end position="172"/>
    </location>
</feature>
<proteinExistence type="predicted"/>
<dbReference type="Proteomes" id="UP000234420">
    <property type="component" value="Unassembled WGS sequence"/>
</dbReference>
<protein>
    <recommendedName>
        <fullName evidence="2">Replication protein A 70 kDa DNA-binding subunit B/D first OB fold domain-containing protein</fullName>
    </recommendedName>
</protein>
<dbReference type="InterPro" id="IPR003871">
    <property type="entry name" value="RFA1B/D_OB_1st"/>
</dbReference>
<gene>
    <name evidence="3" type="ORF">CIK00_03400</name>
</gene>
<reference evidence="3 4" key="1">
    <citation type="journal article" date="2018" name="Syst. Appl. Microbiol.">
        <title>Photobacterium carnosum sp. nov., isolated from spoiled modified atmosphere packaged poultry meat.</title>
        <authorList>
            <person name="Hilgarth M."/>
            <person name="Fuertes S."/>
            <person name="Ehrmann M."/>
            <person name="Vogel R.F."/>
        </authorList>
    </citation>
    <scope>NUCLEOTIDE SEQUENCE [LARGE SCALE GENOMIC DNA]</scope>
    <source>
        <strain evidence="3 4">TMW 2.2021</strain>
    </source>
</reference>
<dbReference type="Pfam" id="PF02721">
    <property type="entry name" value="DUF223"/>
    <property type="match status" value="1"/>
</dbReference>
<evidence type="ECO:0000313" key="3">
    <source>
        <dbReference type="EMBL" id="PLC59328.1"/>
    </source>
</evidence>
<dbReference type="EMBL" id="NPIB01000002">
    <property type="protein sequence ID" value="PLC59328.1"/>
    <property type="molecule type" value="Genomic_DNA"/>
</dbReference>
<evidence type="ECO:0000256" key="1">
    <source>
        <dbReference type="SAM" id="SignalP"/>
    </source>
</evidence>
<comment type="caution">
    <text evidence="3">The sequence shown here is derived from an EMBL/GenBank/DDBJ whole genome shotgun (WGS) entry which is preliminary data.</text>
</comment>